<evidence type="ECO:0000313" key="1">
    <source>
        <dbReference type="EMBL" id="KAF9653608.1"/>
    </source>
</evidence>
<accession>A0ACB6ZVU8</accession>
<sequence>MEKADFGLQTPERPSDLLCIIIASIGIVDRSKPLKVTGNSGCVETRPSLEAGQVSRSLTRSTRSRHSLSASWTPRCLHQRYMLLPYSIFEFSGTTMSTKSLSPGVTPSDWPSRIVRSRWRLLRFLVQFALHFLILGLPPTSVYKALMQLKACSILTNLRFLLACCRLSIALKAKHSNRLAVDGHHSQARAPFVPHTLGTQGTQLVLSWDLRVAHHPASPLWYQHISVGAWIYSPASCLDSHTRDSSQNRHCKVGTKLTKIWYPGNLSIIRCVAWEKVSSVLRAFGDGGTDLGVGLVPVHSFNFHAVPQFSGISAYPRCLSEPNAPRVAISLGGAEAFRLVGVAIHDGPPLRRLLVSTVRLEWACYGGLRL</sequence>
<dbReference type="Proteomes" id="UP000886501">
    <property type="component" value="Unassembled WGS sequence"/>
</dbReference>
<reference evidence="1" key="1">
    <citation type="submission" date="2019-10" db="EMBL/GenBank/DDBJ databases">
        <authorList>
            <consortium name="DOE Joint Genome Institute"/>
            <person name="Kuo A."/>
            <person name="Miyauchi S."/>
            <person name="Kiss E."/>
            <person name="Drula E."/>
            <person name="Kohler A."/>
            <person name="Sanchez-Garcia M."/>
            <person name="Andreopoulos B."/>
            <person name="Barry K.W."/>
            <person name="Bonito G."/>
            <person name="Buee M."/>
            <person name="Carver A."/>
            <person name="Chen C."/>
            <person name="Cichocki N."/>
            <person name="Clum A."/>
            <person name="Culley D."/>
            <person name="Crous P.W."/>
            <person name="Fauchery L."/>
            <person name="Girlanda M."/>
            <person name="Hayes R."/>
            <person name="Keri Z."/>
            <person name="Labutti K."/>
            <person name="Lipzen A."/>
            <person name="Lombard V."/>
            <person name="Magnuson J."/>
            <person name="Maillard F."/>
            <person name="Morin E."/>
            <person name="Murat C."/>
            <person name="Nolan M."/>
            <person name="Ohm R."/>
            <person name="Pangilinan J."/>
            <person name="Pereira M."/>
            <person name="Perotto S."/>
            <person name="Peter M."/>
            <person name="Riley R."/>
            <person name="Sitrit Y."/>
            <person name="Stielow B."/>
            <person name="Szollosi G."/>
            <person name="Zifcakova L."/>
            <person name="Stursova M."/>
            <person name="Spatafora J.W."/>
            <person name="Tedersoo L."/>
            <person name="Vaario L.-M."/>
            <person name="Yamada A."/>
            <person name="Yan M."/>
            <person name="Wang P."/>
            <person name="Xu J."/>
            <person name="Bruns T."/>
            <person name="Baldrian P."/>
            <person name="Vilgalys R."/>
            <person name="Henrissat B."/>
            <person name="Grigoriev I.V."/>
            <person name="Hibbett D."/>
            <person name="Nagy L.G."/>
            <person name="Martin F.M."/>
        </authorList>
    </citation>
    <scope>NUCLEOTIDE SEQUENCE</scope>
    <source>
        <strain evidence="1">P2</strain>
    </source>
</reference>
<protein>
    <submittedName>
        <fullName evidence="1">Uncharacterized protein</fullName>
    </submittedName>
</protein>
<proteinExistence type="predicted"/>
<evidence type="ECO:0000313" key="2">
    <source>
        <dbReference type="Proteomes" id="UP000886501"/>
    </source>
</evidence>
<reference evidence="1" key="2">
    <citation type="journal article" date="2020" name="Nat. Commun.">
        <title>Large-scale genome sequencing of mycorrhizal fungi provides insights into the early evolution of symbiotic traits.</title>
        <authorList>
            <person name="Miyauchi S."/>
            <person name="Kiss E."/>
            <person name="Kuo A."/>
            <person name="Drula E."/>
            <person name="Kohler A."/>
            <person name="Sanchez-Garcia M."/>
            <person name="Morin E."/>
            <person name="Andreopoulos B."/>
            <person name="Barry K.W."/>
            <person name="Bonito G."/>
            <person name="Buee M."/>
            <person name="Carver A."/>
            <person name="Chen C."/>
            <person name="Cichocki N."/>
            <person name="Clum A."/>
            <person name="Culley D."/>
            <person name="Crous P.W."/>
            <person name="Fauchery L."/>
            <person name="Girlanda M."/>
            <person name="Hayes R.D."/>
            <person name="Keri Z."/>
            <person name="LaButti K."/>
            <person name="Lipzen A."/>
            <person name="Lombard V."/>
            <person name="Magnuson J."/>
            <person name="Maillard F."/>
            <person name="Murat C."/>
            <person name="Nolan M."/>
            <person name="Ohm R.A."/>
            <person name="Pangilinan J."/>
            <person name="Pereira M.F."/>
            <person name="Perotto S."/>
            <person name="Peter M."/>
            <person name="Pfister S."/>
            <person name="Riley R."/>
            <person name="Sitrit Y."/>
            <person name="Stielow J.B."/>
            <person name="Szollosi G."/>
            <person name="Zifcakova L."/>
            <person name="Stursova M."/>
            <person name="Spatafora J.W."/>
            <person name="Tedersoo L."/>
            <person name="Vaario L.M."/>
            <person name="Yamada A."/>
            <person name="Yan M."/>
            <person name="Wang P."/>
            <person name="Xu J."/>
            <person name="Bruns T."/>
            <person name="Baldrian P."/>
            <person name="Vilgalys R."/>
            <person name="Dunand C."/>
            <person name="Henrissat B."/>
            <person name="Grigoriev I.V."/>
            <person name="Hibbett D."/>
            <person name="Nagy L.G."/>
            <person name="Martin F.M."/>
        </authorList>
    </citation>
    <scope>NUCLEOTIDE SEQUENCE</scope>
    <source>
        <strain evidence="1">P2</strain>
    </source>
</reference>
<organism evidence="1 2">
    <name type="scientific">Thelephora ganbajun</name>
    <name type="common">Ganba fungus</name>
    <dbReference type="NCBI Taxonomy" id="370292"/>
    <lineage>
        <taxon>Eukaryota</taxon>
        <taxon>Fungi</taxon>
        <taxon>Dikarya</taxon>
        <taxon>Basidiomycota</taxon>
        <taxon>Agaricomycotina</taxon>
        <taxon>Agaricomycetes</taxon>
        <taxon>Thelephorales</taxon>
        <taxon>Thelephoraceae</taxon>
        <taxon>Thelephora</taxon>
    </lineage>
</organism>
<keyword evidence="2" id="KW-1185">Reference proteome</keyword>
<gene>
    <name evidence="1" type="ORF">BDM02DRAFT_1626188</name>
</gene>
<comment type="caution">
    <text evidence="1">The sequence shown here is derived from an EMBL/GenBank/DDBJ whole genome shotgun (WGS) entry which is preliminary data.</text>
</comment>
<name>A0ACB6ZVU8_THEGA</name>
<dbReference type="EMBL" id="MU117963">
    <property type="protein sequence ID" value="KAF9653608.1"/>
    <property type="molecule type" value="Genomic_DNA"/>
</dbReference>